<dbReference type="GO" id="GO:0006298">
    <property type="term" value="P:mismatch repair"/>
    <property type="evidence" value="ECO:0007669"/>
    <property type="project" value="TreeGrafter"/>
</dbReference>
<evidence type="ECO:0000259" key="17">
    <source>
        <dbReference type="PROSITE" id="PS51975"/>
    </source>
</evidence>
<sequence length="205" mass="21718">MSAAKTAPLTLELELIAAGYRLIVGVDEVGRGAWAGPIMAAAVIMPVDKVIVGVRDSKKITPKRRAVLASEIEQAALSIGLGSVDSTEIDEIGIGPANALVIRRAVEALSLTPDYILVDAFPMKDLSAPSRSIIRGDSASYSIAAASIYAKVARDSLMQSYDEKFPGYSFSAHVGYGTEAHRAALDQFGPCPIHRLSFQPMAAMI</sequence>
<comment type="cofactor">
    <cofactor evidence="14 15">
        <name>Mn(2+)</name>
        <dbReference type="ChEBI" id="CHEBI:29035"/>
    </cofactor>
    <cofactor evidence="14 15">
        <name>Mg(2+)</name>
        <dbReference type="ChEBI" id="CHEBI:18420"/>
    </cofactor>
    <text evidence="14 15">Manganese or magnesium. Binds 1 divalent metal ion per monomer in the absence of substrate. May bind a second metal ion after substrate binding.</text>
</comment>
<dbReference type="EMBL" id="PFGC01000050">
    <property type="protein sequence ID" value="PIW36516.1"/>
    <property type="molecule type" value="Genomic_DNA"/>
</dbReference>
<protein>
    <recommendedName>
        <fullName evidence="7 14">Ribonuclease HII</fullName>
        <shortName evidence="14">RNase HII</shortName>
        <ecNumber evidence="6 14">3.1.26.4</ecNumber>
    </recommendedName>
</protein>
<dbReference type="InterPro" id="IPR001352">
    <property type="entry name" value="RNase_HII/HIII"/>
</dbReference>
<keyword evidence="11 14" id="KW-0255">Endonuclease</keyword>
<feature type="binding site" evidence="14 15">
    <location>
        <position position="119"/>
    </location>
    <ligand>
        <name>a divalent metal cation</name>
        <dbReference type="ChEBI" id="CHEBI:60240"/>
    </ligand>
</feature>
<dbReference type="GO" id="GO:0043137">
    <property type="term" value="P:DNA replication, removal of RNA primer"/>
    <property type="evidence" value="ECO:0007669"/>
    <property type="project" value="TreeGrafter"/>
</dbReference>
<evidence type="ECO:0000256" key="1">
    <source>
        <dbReference type="ARBA" id="ARBA00000077"/>
    </source>
</evidence>
<evidence type="ECO:0000256" key="3">
    <source>
        <dbReference type="ARBA" id="ARBA00004065"/>
    </source>
</evidence>
<gene>
    <name evidence="14" type="primary">rnhB</name>
    <name evidence="18" type="ORF">COW24_04885</name>
</gene>
<evidence type="ECO:0000256" key="7">
    <source>
        <dbReference type="ARBA" id="ARBA00019179"/>
    </source>
</evidence>
<comment type="caution">
    <text evidence="18">The sequence shown here is derived from an EMBL/GenBank/DDBJ whole genome shotgun (WGS) entry which is preliminary data.</text>
</comment>
<dbReference type="AlphaFoldDB" id="A0A2M7H2P7"/>
<dbReference type="InterPro" id="IPR022898">
    <property type="entry name" value="RNase_HII"/>
</dbReference>
<keyword evidence="8 14" id="KW-0963">Cytoplasm</keyword>
<feature type="domain" description="RNase H type-2" evidence="17">
    <location>
        <begin position="21"/>
        <end position="205"/>
    </location>
</feature>
<evidence type="ECO:0000256" key="14">
    <source>
        <dbReference type="HAMAP-Rule" id="MF_00052"/>
    </source>
</evidence>
<evidence type="ECO:0000256" key="4">
    <source>
        <dbReference type="ARBA" id="ARBA00004496"/>
    </source>
</evidence>
<evidence type="ECO:0000256" key="10">
    <source>
        <dbReference type="ARBA" id="ARBA00022723"/>
    </source>
</evidence>
<evidence type="ECO:0000256" key="16">
    <source>
        <dbReference type="RuleBase" id="RU003515"/>
    </source>
</evidence>
<dbReference type="HAMAP" id="MF_00052_B">
    <property type="entry name" value="RNase_HII_B"/>
    <property type="match status" value="1"/>
</dbReference>
<dbReference type="InterPro" id="IPR012337">
    <property type="entry name" value="RNaseH-like_sf"/>
</dbReference>
<evidence type="ECO:0000256" key="6">
    <source>
        <dbReference type="ARBA" id="ARBA00012180"/>
    </source>
</evidence>
<dbReference type="Proteomes" id="UP000230292">
    <property type="component" value="Unassembled WGS sequence"/>
</dbReference>
<evidence type="ECO:0000256" key="8">
    <source>
        <dbReference type="ARBA" id="ARBA00022490"/>
    </source>
</evidence>
<evidence type="ECO:0000256" key="2">
    <source>
        <dbReference type="ARBA" id="ARBA00001946"/>
    </source>
</evidence>
<dbReference type="SUPFAM" id="SSF53098">
    <property type="entry name" value="Ribonuclease H-like"/>
    <property type="match status" value="1"/>
</dbReference>
<dbReference type="Pfam" id="PF01351">
    <property type="entry name" value="RNase_HII"/>
    <property type="match status" value="1"/>
</dbReference>
<evidence type="ECO:0000256" key="13">
    <source>
        <dbReference type="ARBA" id="ARBA00023211"/>
    </source>
</evidence>
<dbReference type="GO" id="GO:0030145">
    <property type="term" value="F:manganese ion binding"/>
    <property type="evidence" value="ECO:0007669"/>
    <property type="project" value="UniProtKB-UniRule"/>
</dbReference>
<evidence type="ECO:0000313" key="19">
    <source>
        <dbReference type="Proteomes" id="UP000230292"/>
    </source>
</evidence>
<dbReference type="Gene3D" id="3.30.420.10">
    <property type="entry name" value="Ribonuclease H-like superfamily/Ribonuclease H"/>
    <property type="match status" value="1"/>
</dbReference>
<dbReference type="EC" id="3.1.26.4" evidence="6 14"/>
<comment type="function">
    <text evidence="3 14 16">Endonuclease that specifically degrades the RNA of RNA-DNA hybrids.</text>
</comment>
<name>A0A2M7H2P7_9BACT</name>
<comment type="cofactor">
    <cofactor evidence="2">
        <name>Mg(2+)</name>
        <dbReference type="ChEBI" id="CHEBI:18420"/>
    </cofactor>
</comment>
<dbReference type="InterPro" id="IPR036397">
    <property type="entry name" value="RNaseH_sf"/>
</dbReference>
<dbReference type="GO" id="GO:0003723">
    <property type="term" value="F:RNA binding"/>
    <property type="evidence" value="ECO:0007669"/>
    <property type="project" value="UniProtKB-UniRule"/>
</dbReference>
<reference evidence="18 19" key="1">
    <citation type="submission" date="2017-09" db="EMBL/GenBank/DDBJ databases">
        <title>Depth-based differentiation of microbial function through sediment-hosted aquifers and enrichment of novel symbionts in the deep terrestrial subsurface.</title>
        <authorList>
            <person name="Probst A.J."/>
            <person name="Ladd B."/>
            <person name="Jarett J.K."/>
            <person name="Geller-Mcgrath D.E."/>
            <person name="Sieber C.M."/>
            <person name="Emerson J.B."/>
            <person name="Anantharaman K."/>
            <person name="Thomas B.C."/>
            <person name="Malmstrom R."/>
            <person name="Stieglmeier M."/>
            <person name="Klingl A."/>
            <person name="Woyke T."/>
            <person name="Ryan C.M."/>
            <person name="Banfield J.F."/>
        </authorList>
    </citation>
    <scope>NUCLEOTIDE SEQUENCE [LARGE SCALE GENOMIC DNA]</scope>
    <source>
        <strain evidence="18">CG15_BIG_FIL_POST_REV_8_21_14_020_45_12</strain>
    </source>
</reference>
<comment type="catalytic activity">
    <reaction evidence="1 14 15 16">
        <text>Endonucleolytic cleavage to 5'-phosphomonoester.</text>
        <dbReference type="EC" id="3.1.26.4"/>
    </reaction>
</comment>
<accession>A0A2M7H2P7</accession>
<keyword evidence="13 14" id="KW-0464">Manganese</keyword>
<feature type="binding site" evidence="14 15">
    <location>
        <position position="28"/>
    </location>
    <ligand>
        <name>a divalent metal cation</name>
        <dbReference type="ChEBI" id="CHEBI:60240"/>
    </ligand>
</feature>
<evidence type="ECO:0000256" key="11">
    <source>
        <dbReference type="ARBA" id="ARBA00022759"/>
    </source>
</evidence>
<dbReference type="PROSITE" id="PS51975">
    <property type="entry name" value="RNASE_H_2"/>
    <property type="match status" value="1"/>
</dbReference>
<proteinExistence type="inferred from homology"/>
<feature type="binding site" evidence="14 15">
    <location>
        <position position="27"/>
    </location>
    <ligand>
        <name>a divalent metal cation</name>
        <dbReference type="ChEBI" id="CHEBI:60240"/>
    </ligand>
</feature>
<comment type="subcellular location">
    <subcellularLocation>
        <location evidence="4 14">Cytoplasm</location>
    </subcellularLocation>
</comment>
<evidence type="ECO:0000313" key="18">
    <source>
        <dbReference type="EMBL" id="PIW36516.1"/>
    </source>
</evidence>
<dbReference type="PANTHER" id="PTHR10954:SF18">
    <property type="entry name" value="RIBONUCLEASE HII"/>
    <property type="match status" value="1"/>
</dbReference>
<dbReference type="CDD" id="cd07182">
    <property type="entry name" value="RNase_HII_bacteria_HII_like"/>
    <property type="match status" value="1"/>
</dbReference>
<keyword evidence="10 14" id="KW-0479">Metal-binding</keyword>
<dbReference type="NCBIfam" id="NF000595">
    <property type="entry name" value="PRK00015.1-3"/>
    <property type="match status" value="1"/>
</dbReference>
<dbReference type="PANTHER" id="PTHR10954">
    <property type="entry name" value="RIBONUCLEASE H2 SUBUNIT A"/>
    <property type="match status" value="1"/>
</dbReference>
<comment type="similarity">
    <text evidence="5 14 16">Belongs to the RNase HII family.</text>
</comment>
<dbReference type="InterPro" id="IPR024567">
    <property type="entry name" value="RNase_HII/HIII_dom"/>
</dbReference>
<dbReference type="GO" id="GO:0032299">
    <property type="term" value="C:ribonuclease H2 complex"/>
    <property type="evidence" value="ECO:0007669"/>
    <property type="project" value="TreeGrafter"/>
</dbReference>
<dbReference type="GO" id="GO:0004523">
    <property type="term" value="F:RNA-DNA hybrid ribonuclease activity"/>
    <property type="evidence" value="ECO:0007669"/>
    <property type="project" value="UniProtKB-UniRule"/>
</dbReference>
<dbReference type="NCBIfam" id="NF000594">
    <property type="entry name" value="PRK00015.1-1"/>
    <property type="match status" value="1"/>
</dbReference>
<evidence type="ECO:0000256" key="9">
    <source>
        <dbReference type="ARBA" id="ARBA00022722"/>
    </source>
</evidence>
<evidence type="ECO:0000256" key="5">
    <source>
        <dbReference type="ARBA" id="ARBA00007383"/>
    </source>
</evidence>
<keyword evidence="9 14" id="KW-0540">Nuclease</keyword>
<evidence type="ECO:0000256" key="12">
    <source>
        <dbReference type="ARBA" id="ARBA00022801"/>
    </source>
</evidence>
<organism evidence="18 19">
    <name type="scientific">Candidatus Kerfeldbacteria bacterium CG15_BIG_FIL_POST_REV_8_21_14_020_45_12</name>
    <dbReference type="NCBI Taxonomy" id="2014247"/>
    <lineage>
        <taxon>Bacteria</taxon>
        <taxon>Candidatus Kerfeldiibacteriota</taxon>
    </lineage>
</organism>
<dbReference type="GO" id="GO:0005737">
    <property type="term" value="C:cytoplasm"/>
    <property type="evidence" value="ECO:0007669"/>
    <property type="project" value="UniProtKB-SubCell"/>
</dbReference>
<evidence type="ECO:0000256" key="15">
    <source>
        <dbReference type="PROSITE-ProRule" id="PRU01319"/>
    </source>
</evidence>
<keyword evidence="12 14" id="KW-0378">Hydrolase</keyword>